<evidence type="ECO:0000256" key="4">
    <source>
        <dbReference type="ARBA" id="ARBA00023002"/>
    </source>
</evidence>
<dbReference type="PIRSF" id="PIRSF005426">
    <property type="entry name" value="Frp"/>
    <property type="match status" value="1"/>
</dbReference>
<organism evidence="7 8">
    <name type="scientific">Falseniella ignava</name>
    <dbReference type="NCBI Taxonomy" id="137730"/>
    <lineage>
        <taxon>Bacteria</taxon>
        <taxon>Bacillati</taxon>
        <taxon>Bacillota</taxon>
        <taxon>Bacilli</taxon>
        <taxon>Lactobacillales</taxon>
        <taxon>Aerococcaceae</taxon>
        <taxon>Falseniella</taxon>
    </lineage>
</organism>
<dbReference type="SUPFAM" id="SSF55469">
    <property type="entry name" value="FMN-dependent nitroreductase-like"/>
    <property type="match status" value="1"/>
</dbReference>
<dbReference type="PANTHER" id="PTHR43425">
    <property type="entry name" value="OXYGEN-INSENSITIVE NADPH NITROREDUCTASE"/>
    <property type="match status" value="1"/>
</dbReference>
<dbReference type="PANTHER" id="PTHR43425:SF2">
    <property type="entry name" value="OXYGEN-INSENSITIVE NADPH NITROREDUCTASE"/>
    <property type="match status" value="1"/>
</dbReference>
<evidence type="ECO:0000259" key="6">
    <source>
        <dbReference type="Pfam" id="PF00881"/>
    </source>
</evidence>
<name>A0A2I1K1I9_9LACT</name>
<keyword evidence="5" id="KW-0521">NADP</keyword>
<comment type="caution">
    <text evidence="7">The sequence shown here is derived from an EMBL/GenBank/DDBJ whole genome shotgun (WGS) entry which is preliminary data.</text>
</comment>
<dbReference type="OrthoDB" id="9775805at2"/>
<evidence type="ECO:0000256" key="3">
    <source>
        <dbReference type="ARBA" id="ARBA00022643"/>
    </source>
</evidence>
<evidence type="ECO:0000256" key="5">
    <source>
        <dbReference type="PIRNR" id="PIRNR005426"/>
    </source>
</evidence>
<evidence type="ECO:0000313" key="8">
    <source>
        <dbReference type="Proteomes" id="UP000234384"/>
    </source>
</evidence>
<dbReference type="InterPro" id="IPR000415">
    <property type="entry name" value="Nitroreductase-like"/>
</dbReference>
<dbReference type="AlphaFoldDB" id="A0A2I1K1I9"/>
<proteinExistence type="inferred from homology"/>
<comment type="similarity">
    <text evidence="1 5">Belongs to the flavin oxidoreductase frp family.</text>
</comment>
<dbReference type="GO" id="GO:0016491">
    <property type="term" value="F:oxidoreductase activity"/>
    <property type="evidence" value="ECO:0007669"/>
    <property type="project" value="UniProtKB-UniRule"/>
</dbReference>
<evidence type="ECO:0000313" key="7">
    <source>
        <dbReference type="EMBL" id="PKY89529.1"/>
    </source>
</evidence>
<keyword evidence="3 5" id="KW-0288">FMN</keyword>
<evidence type="ECO:0000256" key="1">
    <source>
        <dbReference type="ARBA" id="ARBA00008366"/>
    </source>
</evidence>
<accession>A0A2I1K1I9</accession>
<dbReference type="Pfam" id="PF00881">
    <property type="entry name" value="Nitroreductase"/>
    <property type="match status" value="1"/>
</dbReference>
<keyword evidence="2 5" id="KW-0285">Flavoprotein</keyword>
<evidence type="ECO:0000256" key="2">
    <source>
        <dbReference type="ARBA" id="ARBA00022630"/>
    </source>
</evidence>
<reference evidence="7 8" key="1">
    <citation type="submission" date="2017-12" db="EMBL/GenBank/DDBJ databases">
        <title>Phylogenetic diversity of female urinary microbiome.</title>
        <authorList>
            <person name="Thomas-White K."/>
            <person name="Wolfe A.J."/>
        </authorList>
    </citation>
    <scope>NUCLEOTIDE SEQUENCE [LARGE SCALE GENOMIC DNA]</scope>
    <source>
        <strain evidence="7 8">UMB0898</strain>
    </source>
</reference>
<dbReference type="InterPro" id="IPR016446">
    <property type="entry name" value="Flavin_OxRdtase_Frp"/>
</dbReference>
<dbReference type="RefSeq" id="WP_101954162.1">
    <property type="nucleotide sequence ID" value="NZ_PKHE01000007.1"/>
</dbReference>
<dbReference type="Proteomes" id="UP000234384">
    <property type="component" value="Unassembled WGS sequence"/>
</dbReference>
<dbReference type="EMBL" id="PKHE01000007">
    <property type="protein sequence ID" value="PKY89529.1"/>
    <property type="molecule type" value="Genomic_DNA"/>
</dbReference>
<sequence>MNETIKHQLAHRSIRFFKDEVISDAQLSTYFEVMRRTATSVGLQSYSAIRVTDPAKRAALAEVANQAYLKDVPELVIFIVDCYRIHQIAKEKGHSTERTATMDRFFQGAADAYLAAQNLTNAIESDGLGAVYFGSILNDPAKIIEILELPQYTFPLVGVGFGVPDDHPELKPRMSLDFILGENGYPLHQNYVEALADFDDEMTHYYDTRQRNQRSETYTNNVLKQLDRYNPKRAQMLQVVEAQGFDLGLTEE</sequence>
<dbReference type="Gene3D" id="3.40.109.10">
    <property type="entry name" value="NADH Oxidase"/>
    <property type="match status" value="1"/>
</dbReference>
<keyword evidence="4 5" id="KW-0560">Oxidoreductase</keyword>
<gene>
    <name evidence="7" type="ORF">CYJ57_03970</name>
</gene>
<dbReference type="InterPro" id="IPR029479">
    <property type="entry name" value="Nitroreductase"/>
</dbReference>
<feature type="domain" description="Nitroreductase" evidence="6">
    <location>
        <begin position="11"/>
        <end position="162"/>
    </location>
</feature>
<protein>
    <submittedName>
        <fullName evidence="7">NADPH-dependent oxidoreductase</fullName>
    </submittedName>
</protein>